<proteinExistence type="predicted"/>
<evidence type="ECO:0008006" key="4">
    <source>
        <dbReference type="Google" id="ProtNLM"/>
    </source>
</evidence>
<dbReference type="Proteomes" id="UP000041254">
    <property type="component" value="Unassembled WGS sequence"/>
</dbReference>
<evidence type="ECO:0000313" key="3">
    <source>
        <dbReference type="Proteomes" id="UP000041254"/>
    </source>
</evidence>
<protein>
    <recommendedName>
        <fullName evidence="4">C3H1-type domain-containing protein</fullName>
    </recommendedName>
</protein>
<dbReference type="STRING" id="1169540.A0A0G4GCP8"/>
<dbReference type="VEuPathDB" id="CryptoDB:Vbra_17418"/>
<reference evidence="2 3" key="1">
    <citation type="submission" date="2014-11" db="EMBL/GenBank/DDBJ databases">
        <authorList>
            <person name="Zhu J."/>
            <person name="Qi W."/>
            <person name="Song R."/>
        </authorList>
    </citation>
    <scope>NUCLEOTIDE SEQUENCE [LARGE SCALE GENOMIC DNA]</scope>
</reference>
<name>A0A0G4GCP8_VITBC</name>
<feature type="compositionally biased region" description="Pro residues" evidence="1">
    <location>
        <begin position="452"/>
        <end position="464"/>
    </location>
</feature>
<keyword evidence="3" id="KW-1185">Reference proteome</keyword>
<feature type="region of interest" description="Disordered" evidence="1">
    <location>
        <begin position="452"/>
        <end position="474"/>
    </location>
</feature>
<dbReference type="OrthoDB" id="410307at2759"/>
<evidence type="ECO:0000256" key="1">
    <source>
        <dbReference type="SAM" id="MobiDB-lite"/>
    </source>
</evidence>
<dbReference type="InParanoid" id="A0A0G4GCP8"/>
<organism evidence="2 3">
    <name type="scientific">Vitrella brassicaformis (strain CCMP3155)</name>
    <dbReference type="NCBI Taxonomy" id="1169540"/>
    <lineage>
        <taxon>Eukaryota</taxon>
        <taxon>Sar</taxon>
        <taxon>Alveolata</taxon>
        <taxon>Colpodellida</taxon>
        <taxon>Vitrellaceae</taxon>
        <taxon>Vitrella</taxon>
    </lineage>
</organism>
<feature type="compositionally biased region" description="Acidic residues" evidence="1">
    <location>
        <begin position="631"/>
        <end position="647"/>
    </location>
</feature>
<evidence type="ECO:0000313" key="2">
    <source>
        <dbReference type="EMBL" id="CEM27047.1"/>
    </source>
</evidence>
<dbReference type="Gene3D" id="4.10.1000.10">
    <property type="entry name" value="Zinc finger, CCCH-type"/>
    <property type="match status" value="1"/>
</dbReference>
<accession>A0A0G4GCP8</accession>
<feature type="region of interest" description="Disordered" evidence="1">
    <location>
        <begin position="612"/>
        <end position="663"/>
    </location>
</feature>
<sequence length="663" mass="71985">MLAQNGEQSVPALGTYFVPPGRQTGYVTPLDAQQGGGSGSCGGLRMGGGHSGSGRDAVHSHTHDHDHLYLELKRGDLVRTLVDLQMKLGLSDAYVEQCIHKIKKIGSSSGCVAVHGLLQQLAHQTATPISMDPSSLISHYEKLFNDFWRDLWIEVEKSLCSAGPGAQESTAVVRMDDGVAVQQGRGDPMDTKQACTYREPMPLTADFIPYNPTPTPTHTSTTTQQYPYQHHQYQQQQQHPYTQNGPDFTPTNSADTANYDIHNRGPQGKGGVGITMEMAGGMGGGGGGGVRGGVRGRPPPVRQDTLAALRKTKFHMSGICSLGNHCNFAHGQGELREKPDLRKTALCNLPLQAKPSYDVSCVDAHAPSELKHLPFDHDHSNDNHFHRMDEYDGYGMSMPSMVAMTQPTPTNNYPNYPETTPMFYPPPPRSMFPLPPPVPPYQMPTIDTYTYQPPPPPPPPPPPHNALLPTPLHMPPVSARRGPQFKPARGTTYSGGCGVGVPGVGGHGHDVGMLVMDLEMMRSRLRGTELARRGLERQVKDKDIMCKKLTDEKQQLVKAAKPKFTLEALQSVSAPEEAKALLDSIAAEAQRLTTLHKEGQKYLAEVNHTYDADNESENSSDAGDSQHGCEPIDEAADSGAEREEESVGIEIGVPMEEEAAEGL</sequence>
<dbReference type="EMBL" id="CDMY01000625">
    <property type="protein sequence ID" value="CEM27047.1"/>
    <property type="molecule type" value="Genomic_DNA"/>
</dbReference>
<dbReference type="AlphaFoldDB" id="A0A0G4GCP8"/>
<gene>
    <name evidence="2" type="ORF">Vbra_17418</name>
</gene>